<sequence length="714" mass="79162">MAGSGGQEELEPELIRVGQSLASLPSDIDDIVDLLDEADKLLARVDQLPSDSMALALYPVMKALIGKEFLGHMETDVRMRVGSCLSEITRITAPTNPYKDDLMKEIFRIVVDGIGGLDDTSSQLYSKRVYMLLVLAKYKSCLMMLDLECHELILEMFCHFLKTISSNPAKNIFSAMEAVMTLIIEDSEIISPGLLDHLLACVKKDHKGLSSEACKLGKRIIANCAKQLKPHLMQKVQSMGLRLSDYCKILADICQDKFVNLKQSQLTDSNESLVDVTRLSESTNSFSERTHSDELPQACGIGFEGLSEEACSADHISSRSEIRGTHDILDSTGVGSQKEKRRKVVSSDDLNDEIHPKRTRLRGIKFARKPGDEILTAERHAPSFAVKGSLVSNQNGEEVKPLVGSSSKRLVKGTEDSEGKLHRHHGRQTSEAPQNTMEMNENLVGSKIKVWWPDDNRFYEGMVESFDPVSRKHKIVYYDDDVEILLLKNERWEFAEGIRKKNVGDKNMPSVDASLDRPVKKKKKRSSNSAQILENSEARPRSGGASASKSEPNKSEIIGTSHLVDGKKHKRRRMRGAAIISSSSDDEPNETPSNTGTLHIRKHKQIASNISREHAGSGTSANIGSKLIRIHKKSKGELPKTGNTVKDHTLRISSNPKTELPEIRKKPKNDAPKKSMDSRHNTVDTGNKAKKESANVETSKADKESKGSTLIEIN</sequence>
<comment type="caution">
    <text evidence="1">The sequence shown here is derived from an EMBL/GenBank/DDBJ whole genome shotgun (WGS) entry which is preliminary data.</text>
</comment>
<dbReference type="EMBL" id="CM037019">
    <property type="protein sequence ID" value="KAH7671858.1"/>
    <property type="molecule type" value="Genomic_DNA"/>
</dbReference>
<reference evidence="2" key="1">
    <citation type="journal article" date="2022" name="Nat. Commun.">
        <title>Chromosome evolution and the genetic basis of agronomically important traits in greater yam.</title>
        <authorList>
            <person name="Bredeson J.V."/>
            <person name="Lyons J.B."/>
            <person name="Oniyinde I.O."/>
            <person name="Okereke N.R."/>
            <person name="Kolade O."/>
            <person name="Nnabue I."/>
            <person name="Nwadili C.O."/>
            <person name="Hribova E."/>
            <person name="Parker M."/>
            <person name="Nwogha J."/>
            <person name="Shu S."/>
            <person name="Carlson J."/>
            <person name="Kariba R."/>
            <person name="Muthemba S."/>
            <person name="Knop K."/>
            <person name="Barton G.J."/>
            <person name="Sherwood A.V."/>
            <person name="Lopez-Montes A."/>
            <person name="Asiedu R."/>
            <person name="Jamnadass R."/>
            <person name="Muchugi A."/>
            <person name="Goodstein D."/>
            <person name="Egesi C.N."/>
            <person name="Featherston J."/>
            <person name="Asfaw A."/>
            <person name="Simpson G.G."/>
            <person name="Dolezel J."/>
            <person name="Hendre P.S."/>
            <person name="Van Deynze A."/>
            <person name="Kumar P.L."/>
            <person name="Obidiegwu J.E."/>
            <person name="Bhattacharjee R."/>
            <person name="Rokhsar D.S."/>
        </authorList>
    </citation>
    <scope>NUCLEOTIDE SEQUENCE [LARGE SCALE GENOMIC DNA]</scope>
    <source>
        <strain evidence="2">cv. TDa95/00328</strain>
    </source>
</reference>
<organism evidence="1 2">
    <name type="scientific">Dioscorea alata</name>
    <name type="common">Purple yam</name>
    <dbReference type="NCBI Taxonomy" id="55571"/>
    <lineage>
        <taxon>Eukaryota</taxon>
        <taxon>Viridiplantae</taxon>
        <taxon>Streptophyta</taxon>
        <taxon>Embryophyta</taxon>
        <taxon>Tracheophyta</taxon>
        <taxon>Spermatophyta</taxon>
        <taxon>Magnoliopsida</taxon>
        <taxon>Liliopsida</taxon>
        <taxon>Dioscoreales</taxon>
        <taxon>Dioscoreaceae</taxon>
        <taxon>Dioscorea</taxon>
    </lineage>
</organism>
<evidence type="ECO:0000313" key="1">
    <source>
        <dbReference type="EMBL" id="KAH7671858.1"/>
    </source>
</evidence>
<name>A0ACB7VDH0_DIOAL</name>
<accession>A0ACB7VDH0</accession>
<protein>
    <submittedName>
        <fullName evidence="1">Tudor/PWWP/MBT domain-containing protein</fullName>
    </submittedName>
</protein>
<proteinExistence type="predicted"/>
<evidence type="ECO:0000313" key="2">
    <source>
        <dbReference type="Proteomes" id="UP000827976"/>
    </source>
</evidence>
<gene>
    <name evidence="1" type="ORF">IHE45_09G015600</name>
</gene>
<dbReference type="Proteomes" id="UP000827976">
    <property type="component" value="Chromosome 9"/>
</dbReference>
<keyword evidence="2" id="KW-1185">Reference proteome</keyword>